<comment type="caution">
    <text evidence="1">The sequence shown here is derived from an EMBL/GenBank/DDBJ whole genome shotgun (WGS) entry which is preliminary data.</text>
</comment>
<keyword evidence="2" id="KW-1185">Reference proteome</keyword>
<evidence type="ECO:0000313" key="1">
    <source>
        <dbReference type="EMBL" id="KAF3576041.1"/>
    </source>
</evidence>
<protein>
    <submittedName>
        <fullName evidence="1">Uncharacterized protein</fullName>
    </submittedName>
</protein>
<evidence type="ECO:0000313" key="2">
    <source>
        <dbReference type="Proteomes" id="UP000266723"/>
    </source>
</evidence>
<dbReference type="Proteomes" id="UP000266723">
    <property type="component" value="Unassembled WGS sequence"/>
</dbReference>
<reference evidence="1 2" key="1">
    <citation type="journal article" date="2020" name="BMC Genomics">
        <title>Intraspecific diversification of the crop wild relative Brassica cretica Lam. using demographic model selection.</title>
        <authorList>
            <person name="Kioukis A."/>
            <person name="Michalopoulou V.A."/>
            <person name="Briers L."/>
            <person name="Pirintsos S."/>
            <person name="Studholme D.J."/>
            <person name="Pavlidis P."/>
            <person name="Sarris P.F."/>
        </authorList>
    </citation>
    <scope>NUCLEOTIDE SEQUENCE [LARGE SCALE GENOMIC DNA]</scope>
    <source>
        <strain evidence="2">cv. PFS-1207/04</strain>
    </source>
</reference>
<sequence length="75" mass="8229">MNKESIEASQIGASQLWKGFPTYVDKWGSFLWARLGSDPLHPEGLYLGWGQGSTSSTAFDDRMAVPLRLASNPEA</sequence>
<name>A0ABQ7DGL3_BRACR</name>
<gene>
    <name evidence="1" type="ORF">DY000_02029515</name>
</gene>
<accession>A0ABQ7DGL3</accession>
<dbReference type="EMBL" id="QGKV02000649">
    <property type="protein sequence ID" value="KAF3576041.1"/>
    <property type="molecule type" value="Genomic_DNA"/>
</dbReference>
<proteinExistence type="predicted"/>
<organism evidence="1 2">
    <name type="scientific">Brassica cretica</name>
    <name type="common">Mustard</name>
    <dbReference type="NCBI Taxonomy" id="69181"/>
    <lineage>
        <taxon>Eukaryota</taxon>
        <taxon>Viridiplantae</taxon>
        <taxon>Streptophyta</taxon>
        <taxon>Embryophyta</taxon>
        <taxon>Tracheophyta</taxon>
        <taxon>Spermatophyta</taxon>
        <taxon>Magnoliopsida</taxon>
        <taxon>eudicotyledons</taxon>
        <taxon>Gunneridae</taxon>
        <taxon>Pentapetalae</taxon>
        <taxon>rosids</taxon>
        <taxon>malvids</taxon>
        <taxon>Brassicales</taxon>
        <taxon>Brassicaceae</taxon>
        <taxon>Brassiceae</taxon>
        <taxon>Brassica</taxon>
    </lineage>
</organism>